<dbReference type="EMBL" id="UINC01000566">
    <property type="protein sequence ID" value="SUZ57579.1"/>
    <property type="molecule type" value="Genomic_DNA"/>
</dbReference>
<gene>
    <name evidence="2" type="ORF">METZ01_LOCUS10433</name>
</gene>
<sequence length="417" mass="44619">MIRFVGLLSLLVLFAPQPAGAQLSAGVARADVTPPLGGPMYGYGARGTNVSEGVHDPLYAKAIVLSDQSQKLAIVTLDLGSISAGSAARIESIVGQQTDIEDVLLVASHTHSGPRATPDFPSTASPWIRDAEEKIAQAVIEADGRMVPVRIGVGWGEVREGHNRRMIGADGRAVMFWENRERIPTSPLDYELGVIRVEQLDGQTLATLVSFQCHPVVLGPENLDISADYPGVFMRIVEAELGGQAMFLQGAAGDINPFWDKTPPAEGAFEQVEAMGRAVAEEVIRVSGSITGFDDAPVISVHAEVIPLASRTDVERTQRDMLAEINTVLIGPDIALATFPGEFFVEHGLALKARSQFEHTFFVGYTNDALGYFPTIRATTEGGYGAASSTRVEVGAGERLVDRALINLLYQANKVSP</sequence>
<evidence type="ECO:0000259" key="1">
    <source>
        <dbReference type="Pfam" id="PF04734"/>
    </source>
</evidence>
<dbReference type="Pfam" id="PF04734">
    <property type="entry name" value="Ceramidase_alk"/>
    <property type="match status" value="1"/>
</dbReference>
<name>A0A381NTF9_9ZZZZ</name>
<evidence type="ECO:0000313" key="2">
    <source>
        <dbReference type="EMBL" id="SUZ57579.1"/>
    </source>
</evidence>
<dbReference type="InterPro" id="IPR031329">
    <property type="entry name" value="NEUT/ALK_ceramidase_N"/>
</dbReference>
<reference evidence="2" key="1">
    <citation type="submission" date="2018-05" db="EMBL/GenBank/DDBJ databases">
        <authorList>
            <person name="Lanie J.A."/>
            <person name="Ng W.-L."/>
            <person name="Kazmierczak K.M."/>
            <person name="Andrzejewski T.M."/>
            <person name="Davidsen T.M."/>
            <person name="Wayne K.J."/>
            <person name="Tettelin H."/>
            <person name="Glass J.I."/>
            <person name="Rusch D."/>
            <person name="Podicherti R."/>
            <person name="Tsui H.-C.T."/>
            <person name="Winkler M.E."/>
        </authorList>
    </citation>
    <scope>NUCLEOTIDE SEQUENCE</scope>
</reference>
<organism evidence="2">
    <name type="scientific">marine metagenome</name>
    <dbReference type="NCBI Taxonomy" id="408172"/>
    <lineage>
        <taxon>unclassified sequences</taxon>
        <taxon>metagenomes</taxon>
        <taxon>ecological metagenomes</taxon>
    </lineage>
</organism>
<dbReference type="AlphaFoldDB" id="A0A381NTF9"/>
<feature type="domain" description="Neutral/alkaline non-lysosomal ceramidase N-terminal" evidence="1">
    <location>
        <begin position="25"/>
        <end position="249"/>
    </location>
</feature>
<accession>A0A381NTF9</accession>
<protein>
    <recommendedName>
        <fullName evidence="1">Neutral/alkaline non-lysosomal ceramidase N-terminal domain-containing protein</fullName>
    </recommendedName>
</protein>
<proteinExistence type="predicted"/>